<dbReference type="InterPro" id="IPR016181">
    <property type="entry name" value="Acyl_CoA_acyltransferase"/>
</dbReference>
<proteinExistence type="predicted"/>
<dbReference type="EMBL" id="LCQD01000025">
    <property type="protein sequence ID" value="KKW11137.1"/>
    <property type="molecule type" value="Genomic_DNA"/>
</dbReference>
<gene>
    <name evidence="2" type="ORF">UY48_C0025G0006</name>
</gene>
<evidence type="ECO:0000313" key="2">
    <source>
        <dbReference type="EMBL" id="KKW11137.1"/>
    </source>
</evidence>
<protein>
    <recommendedName>
        <fullName evidence="1">BioF2-like acetyltransferase domain-containing protein</fullName>
    </recommendedName>
</protein>
<dbReference type="Gene3D" id="3.40.630.30">
    <property type="match status" value="1"/>
</dbReference>
<reference evidence="2 3" key="1">
    <citation type="journal article" date="2015" name="Nature">
        <title>rRNA introns, odd ribosomes, and small enigmatic genomes across a large radiation of phyla.</title>
        <authorList>
            <person name="Brown C.T."/>
            <person name="Hug L.A."/>
            <person name="Thomas B.C."/>
            <person name="Sharon I."/>
            <person name="Castelle C.J."/>
            <person name="Singh A."/>
            <person name="Wilkins M.J."/>
            <person name="Williams K.H."/>
            <person name="Banfield J.F."/>
        </authorList>
    </citation>
    <scope>NUCLEOTIDE SEQUENCE [LARGE SCALE GENOMIC DNA]</scope>
</reference>
<sequence>MVKKLPSYELPSPTAPFSTYEWVKAWHETIGKDWELYILSVNNDVIAPFARKGNEIIFAGGDEVTDYLDIIGPDDAKKKAWPEILAFLKNEEVTSLHLNNVPQNSPTVSFFKSHASSIIKEQDTTPMMTLPPTLDKKDRHEMERKIRKFVRENANIACKDGNNIEILLSLMKLDPRKKEFLTPAMEQFFQKIHTMGTITELLVDKVPAAAMLAFRVNDTLMGYNSGFDETNFSGSGFYLKAMHIKRAIESGAKTYNFLQGSERYKYELGGKDFFVYRVDVTL</sequence>
<dbReference type="Proteomes" id="UP000034588">
    <property type="component" value="Unassembled WGS sequence"/>
</dbReference>
<dbReference type="SUPFAM" id="SSF55729">
    <property type="entry name" value="Acyl-CoA N-acyltransferases (Nat)"/>
    <property type="match status" value="1"/>
</dbReference>
<comment type="caution">
    <text evidence="2">The sequence shown here is derived from an EMBL/GenBank/DDBJ whole genome shotgun (WGS) entry which is preliminary data.</text>
</comment>
<dbReference type="AlphaFoldDB" id="A0A0G1Y8F8"/>
<dbReference type="InterPro" id="IPR038740">
    <property type="entry name" value="BioF2-like_GNAT_dom"/>
</dbReference>
<feature type="domain" description="BioF2-like acetyltransferase" evidence="1">
    <location>
        <begin position="137"/>
        <end position="265"/>
    </location>
</feature>
<dbReference type="Pfam" id="PF13480">
    <property type="entry name" value="Acetyltransf_6"/>
    <property type="match status" value="1"/>
</dbReference>
<evidence type="ECO:0000313" key="3">
    <source>
        <dbReference type="Proteomes" id="UP000034588"/>
    </source>
</evidence>
<evidence type="ECO:0000259" key="1">
    <source>
        <dbReference type="Pfam" id="PF13480"/>
    </source>
</evidence>
<organism evidence="2 3">
    <name type="scientific">Candidatus Gottesmanbacteria bacterium GW2011_GWB1_49_7</name>
    <dbReference type="NCBI Taxonomy" id="1618448"/>
    <lineage>
        <taxon>Bacteria</taxon>
        <taxon>Candidatus Gottesmaniibacteriota</taxon>
    </lineage>
</organism>
<name>A0A0G1Y8F8_9BACT</name>
<accession>A0A0G1Y8F8</accession>